<dbReference type="SMART" id="SM00648">
    <property type="entry name" value="SWAP"/>
    <property type="match status" value="2"/>
</dbReference>
<dbReference type="PANTHER" id="PTHR15316">
    <property type="entry name" value="SPLICEOSOME ASSOCIATED PROTEIN 114/SWAP SPLICING FACTOR-RELATED"/>
    <property type="match status" value="1"/>
</dbReference>
<keyword evidence="10" id="KW-1185">Reference proteome</keyword>
<feature type="domain" description="SURP motif" evidence="8">
    <location>
        <begin position="154"/>
        <end position="196"/>
    </location>
</feature>
<organism evidence="9 10">
    <name type="scientific">Pseudocohnilembus persalinus</name>
    <name type="common">Ciliate</name>
    <dbReference type="NCBI Taxonomy" id="266149"/>
    <lineage>
        <taxon>Eukaryota</taxon>
        <taxon>Sar</taxon>
        <taxon>Alveolata</taxon>
        <taxon>Ciliophora</taxon>
        <taxon>Intramacronucleata</taxon>
        <taxon>Oligohymenophorea</taxon>
        <taxon>Scuticociliatia</taxon>
        <taxon>Philasterida</taxon>
        <taxon>Pseudocohnilembidae</taxon>
        <taxon>Pseudocohnilembus</taxon>
    </lineage>
</organism>
<dbReference type="PROSITE" id="PS50128">
    <property type="entry name" value="SURP"/>
    <property type="match status" value="2"/>
</dbReference>
<dbReference type="InParanoid" id="A0A0V0QZQ3"/>
<evidence type="ECO:0000256" key="3">
    <source>
        <dbReference type="ARBA" id="ARBA00022728"/>
    </source>
</evidence>
<evidence type="ECO:0000313" key="10">
    <source>
        <dbReference type="Proteomes" id="UP000054937"/>
    </source>
</evidence>
<dbReference type="GO" id="GO:0003723">
    <property type="term" value="F:RNA binding"/>
    <property type="evidence" value="ECO:0007669"/>
    <property type="project" value="InterPro"/>
</dbReference>
<feature type="domain" description="SURP motif" evidence="8">
    <location>
        <begin position="18"/>
        <end position="60"/>
    </location>
</feature>
<dbReference type="Pfam" id="PF01805">
    <property type="entry name" value="Surp"/>
    <property type="match status" value="2"/>
</dbReference>
<dbReference type="SUPFAM" id="SSF109905">
    <property type="entry name" value="Surp module (SWAP domain)"/>
    <property type="match status" value="2"/>
</dbReference>
<evidence type="ECO:0000313" key="9">
    <source>
        <dbReference type="EMBL" id="KRX07549.1"/>
    </source>
</evidence>
<feature type="region of interest" description="Disordered" evidence="7">
    <location>
        <begin position="71"/>
        <end position="90"/>
    </location>
</feature>
<dbReference type="InterPro" id="IPR035967">
    <property type="entry name" value="SWAP/Surp_sf"/>
</dbReference>
<dbReference type="Gene3D" id="1.10.10.790">
    <property type="entry name" value="Surp module"/>
    <property type="match status" value="2"/>
</dbReference>
<dbReference type="EMBL" id="LDAU01000082">
    <property type="protein sequence ID" value="KRX07549.1"/>
    <property type="molecule type" value="Genomic_DNA"/>
</dbReference>
<dbReference type="Proteomes" id="UP000054937">
    <property type="component" value="Unassembled WGS sequence"/>
</dbReference>
<evidence type="ECO:0000256" key="5">
    <source>
        <dbReference type="ARBA" id="ARBA00023187"/>
    </source>
</evidence>
<gene>
    <name evidence="9" type="ORF">PPERSA_11098</name>
</gene>
<evidence type="ECO:0000256" key="2">
    <source>
        <dbReference type="ARBA" id="ARBA00022664"/>
    </source>
</evidence>
<evidence type="ECO:0000256" key="4">
    <source>
        <dbReference type="ARBA" id="ARBA00022737"/>
    </source>
</evidence>
<dbReference type="InterPro" id="IPR000061">
    <property type="entry name" value="Surp"/>
</dbReference>
<keyword evidence="5" id="KW-0508">mRNA splicing</keyword>
<dbReference type="GO" id="GO:0005686">
    <property type="term" value="C:U2 snRNP"/>
    <property type="evidence" value="ECO:0007669"/>
    <property type="project" value="UniProtKB-ARBA"/>
</dbReference>
<dbReference type="GO" id="GO:0000381">
    <property type="term" value="P:regulation of alternative mRNA splicing, via spliceosome"/>
    <property type="evidence" value="ECO:0007669"/>
    <property type="project" value="TreeGrafter"/>
</dbReference>
<dbReference type="FunFam" id="1.10.10.790:FF:000002">
    <property type="entry name" value="Splicing factor 3A subunit 1"/>
    <property type="match status" value="1"/>
</dbReference>
<keyword evidence="3" id="KW-0747">Spliceosome</keyword>
<dbReference type="OMA" id="MEWERVA"/>
<dbReference type="InterPro" id="IPR045146">
    <property type="entry name" value="SF3A1"/>
</dbReference>
<dbReference type="GO" id="GO:0045292">
    <property type="term" value="P:mRNA cis splicing, via spliceosome"/>
    <property type="evidence" value="ECO:0007669"/>
    <property type="project" value="InterPro"/>
</dbReference>
<dbReference type="PANTHER" id="PTHR15316:SF1">
    <property type="entry name" value="SPLICING FACTOR 3A SUBUNIT 1"/>
    <property type="match status" value="1"/>
</dbReference>
<name>A0A0V0QZQ3_PSEPJ</name>
<dbReference type="GO" id="GO:0071004">
    <property type="term" value="C:U2-type prespliceosome"/>
    <property type="evidence" value="ECO:0007669"/>
    <property type="project" value="TreeGrafter"/>
</dbReference>
<keyword evidence="4" id="KW-0677">Repeat</keyword>
<comment type="subcellular location">
    <subcellularLocation>
        <location evidence="1">Nucleus</location>
    </subcellularLocation>
</comment>
<dbReference type="InterPro" id="IPR022030">
    <property type="entry name" value="SF3A1_dom"/>
</dbReference>
<proteinExistence type="predicted"/>
<sequence length="302" mass="35679">MSEQPAGIIIPPKDIREVADKTAKYVIDNGENFEQLVIMEEENNKQFYFLKKDDPYRAYYEHKKREFAKEKLQIQQEESDRQNQGQNNNQNSEIQNQVSTQNKLFSESLNQQTQKELEEKQQQIIQERKKLKAPEPNHYIVDQPKGLTQQEIDIIKMTAQFVAKNGKNFVVSLTQREQLNPQFDFLKPTNDLFPYFTKLIDGYSKCLNIRKSVLDSINIQSQDKSNILLKCGEKFEWEKQQKLDKKAKEEQEEEERQRQEAIDWNDFTVVETIDFVEEDFNQCKKYGGNPEKKIQIIQPTAV</sequence>
<dbReference type="AlphaFoldDB" id="A0A0V0QZQ3"/>
<comment type="caution">
    <text evidence="9">The sequence shown here is derived from an EMBL/GenBank/DDBJ whole genome shotgun (WGS) entry which is preliminary data.</text>
</comment>
<evidence type="ECO:0000256" key="7">
    <source>
        <dbReference type="SAM" id="MobiDB-lite"/>
    </source>
</evidence>
<evidence type="ECO:0000259" key="8">
    <source>
        <dbReference type="PROSITE" id="PS50128"/>
    </source>
</evidence>
<keyword evidence="2" id="KW-0507">mRNA processing</keyword>
<keyword evidence="6" id="KW-0539">Nucleus</keyword>
<dbReference type="GO" id="GO:0071013">
    <property type="term" value="C:catalytic step 2 spliceosome"/>
    <property type="evidence" value="ECO:0007669"/>
    <property type="project" value="TreeGrafter"/>
</dbReference>
<protein>
    <submittedName>
        <fullName evidence="9">SWAP/Surp</fullName>
    </submittedName>
</protein>
<evidence type="ECO:0000256" key="6">
    <source>
        <dbReference type="ARBA" id="ARBA00023242"/>
    </source>
</evidence>
<accession>A0A0V0QZQ3</accession>
<reference evidence="9 10" key="1">
    <citation type="journal article" date="2015" name="Sci. Rep.">
        <title>Genome of the facultative scuticociliatosis pathogen Pseudocohnilembus persalinus provides insight into its virulence through horizontal gene transfer.</title>
        <authorList>
            <person name="Xiong J."/>
            <person name="Wang G."/>
            <person name="Cheng J."/>
            <person name="Tian M."/>
            <person name="Pan X."/>
            <person name="Warren A."/>
            <person name="Jiang C."/>
            <person name="Yuan D."/>
            <person name="Miao W."/>
        </authorList>
    </citation>
    <scope>NUCLEOTIDE SEQUENCE [LARGE SCALE GENOMIC DNA]</scope>
    <source>
        <strain evidence="9">36N120E</strain>
    </source>
</reference>
<evidence type="ECO:0000256" key="1">
    <source>
        <dbReference type="ARBA" id="ARBA00004123"/>
    </source>
</evidence>
<dbReference type="FunFam" id="1.10.10.790:FF:000001">
    <property type="entry name" value="Splicing factor 3a, subunit 1"/>
    <property type="match status" value="1"/>
</dbReference>
<dbReference type="OrthoDB" id="447637at2759"/>
<dbReference type="Pfam" id="PF12230">
    <property type="entry name" value="PRP21_like_P"/>
    <property type="match status" value="1"/>
</dbReference>